<keyword evidence="5" id="KW-1185">Reference proteome</keyword>
<dbReference type="EMBL" id="BMSA01000033">
    <property type="protein sequence ID" value="GGT87346.1"/>
    <property type="molecule type" value="Genomic_DNA"/>
</dbReference>
<feature type="chain" id="PRO_5037862450" evidence="2">
    <location>
        <begin position="42"/>
        <end position="347"/>
    </location>
</feature>
<sequence length="347" mass="34530">MPAKGKHRRPKPQRFTRSIAVAGTGGAALALPLMGATGAHAATAQSVSQSAAQSVSGSAVNAVSASVPEKAAESVPVAHKSATTSSRTYTVRSGDYLSKIADEQSVSGGWQRLYQDNRAAVGTDPSLIHPGLKLSIGKKATTGSSSSGATGSTGSSSSAKSSGSSAKSSQPSQSSRSSQSSKAAQSSEASKPSTSAESSSANTTTPAAQSSSGFSLPVASGAVGTPYHLSGSMWSSGYHTGVDFVVPTGTSLKAVAAGTVVSAGWGGAYGNQVVIRLNDGHYAQYAHLSSLSVSAGQTVSAGQQVGLSGATGNVTGPHLHFEIRTTPNYGSDVDPVAYLRSHGVSVG</sequence>
<dbReference type="InterPro" id="IPR050570">
    <property type="entry name" value="Cell_wall_metabolism_enzyme"/>
</dbReference>
<name>A0A918HP02_9ACTN</name>
<reference evidence="4" key="2">
    <citation type="submission" date="2020-09" db="EMBL/GenBank/DDBJ databases">
        <authorList>
            <person name="Sun Q."/>
            <person name="Ohkuma M."/>
        </authorList>
    </citation>
    <scope>NUCLEOTIDE SEQUENCE</scope>
    <source>
        <strain evidence="4">JCM 4125</strain>
    </source>
</reference>
<dbReference type="InterPro" id="IPR016047">
    <property type="entry name" value="M23ase_b-sheet_dom"/>
</dbReference>
<dbReference type="InterPro" id="IPR018392">
    <property type="entry name" value="LysM"/>
</dbReference>
<dbReference type="PANTHER" id="PTHR21666:SF270">
    <property type="entry name" value="MUREIN HYDROLASE ACTIVATOR ENVC"/>
    <property type="match status" value="1"/>
</dbReference>
<accession>A0A918HP02</accession>
<gene>
    <name evidence="4" type="ORF">GCM10010226_77280</name>
</gene>
<feature type="compositionally biased region" description="Low complexity" evidence="1">
    <location>
        <begin position="48"/>
        <end position="67"/>
    </location>
</feature>
<evidence type="ECO:0000259" key="3">
    <source>
        <dbReference type="PROSITE" id="PS51782"/>
    </source>
</evidence>
<feature type="signal peptide" evidence="2">
    <location>
        <begin position="1"/>
        <end position="41"/>
    </location>
</feature>
<dbReference type="Pfam" id="PF01476">
    <property type="entry name" value="LysM"/>
    <property type="match status" value="1"/>
</dbReference>
<dbReference type="SUPFAM" id="SSF51261">
    <property type="entry name" value="Duplicated hybrid motif"/>
    <property type="match status" value="1"/>
</dbReference>
<dbReference type="RefSeq" id="WP_189717300.1">
    <property type="nucleotide sequence ID" value="NZ_BMSA01000033.1"/>
</dbReference>
<reference evidence="4" key="1">
    <citation type="journal article" date="2014" name="Int. J. Syst. Evol. Microbiol.">
        <title>Complete genome sequence of Corynebacterium casei LMG S-19264T (=DSM 44701T), isolated from a smear-ripened cheese.</title>
        <authorList>
            <consortium name="US DOE Joint Genome Institute (JGI-PGF)"/>
            <person name="Walter F."/>
            <person name="Albersmeier A."/>
            <person name="Kalinowski J."/>
            <person name="Ruckert C."/>
        </authorList>
    </citation>
    <scope>NUCLEOTIDE SEQUENCE</scope>
    <source>
        <strain evidence="4">JCM 4125</strain>
    </source>
</reference>
<dbReference type="Gene3D" id="2.70.70.10">
    <property type="entry name" value="Glucose Permease (Domain IIA)"/>
    <property type="match status" value="1"/>
</dbReference>
<evidence type="ECO:0000256" key="2">
    <source>
        <dbReference type="SAM" id="SignalP"/>
    </source>
</evidence>
<dbReference type="PROSITE" id="PS51782">
    <property type="entry name" value="LYSM"/>
    <property type="match status" value="1"/>
</dbReference>
<dbReference type="InterPro" id="IPR036779">
    <property type="entry name" value="LysM_dom_sf"/>
</dbReference>
<dbReference type="CDD" id="cd12797">
    <property type="entry name" value="M23_peptidase"/>
    <property type="match status" value="1"/>
</dbReference>
<protein>
    <submittedName>
        <fullName evidence="4">Peptidase</fullName>
    </submittedName>
</protein>
<dbReference type="CDD" id="cd00118">
    <property type="entry name" value="LysM"/>
    <property type="match status" value="1"/>
</dbReference>
<keyword evidence="2" id="KW-0732">Signal</keyword>
<dbReference type="FunFam" id="2.70.70.10:FF:000013">
    <property type="entry name" value="Peptidase family M23"/>
    <property type="match status" value="1"/>
</dbReference>
<feature type="region of interest" description="Disordered" evidence="1">
    <location>
        <begin position="139"/>
        <end position="214"/>
    </location>
</feature>
<dbReference type="Proteomes" id="UP000646776">
    <property type="component" value="Unassembled WGS sequence"/>
</dbReference>
<comment type="caution">
    <text evidence="4">The sequence shown here is derived from an EMBL/GenBank/DDBJ whole genome shotgun (WGS) entry which is preliminary data.</text>
</comment>
<organism evidence="4 5">
    <name type="scientific">Streptomyces phaeofaciens</name>
    <dbReference type="NCBI Taxonomy" id="68254"/>
    <lineage>
        <taxon>Bacteria</taxon>
        <taxon>Bacillati</taxon>
        <taxon>Actinomycetota</taxon>
        <taxon>Actinomycetes</taxon>
        <taxon>Kitasatosporales</taxon>
        <taxon>Streptomycetaceae</taxon>
        <taxon>Streptomyces</taxon>
    </lineage>
</organism>
<evidence type="ECO:0000256" key="1">
    <source>
        <dbReference type="SAM" id="MobiDB-lite"/>
    </source>
</evidence>
<evidence type="ECO:0000313" key="5">
    <source>
        <dbReference type="Proteomes" id="UP000646776"/>
    </source>
</evidence>
<dbReference type="Gene3D" id="3.10.350.10">
    <property type="entry name" value="LysM domain"/>
    <property type="match status" value="1"/>
</dbReference>
<feature type="region of interest" description="Disordered" evidence="1">
    <location>
        <begin position="48"/>
        <end position="86"/>
    </location>
</feature>
<evidence type="ECO:0000313" key="4">
    <source>
        <dbReference type="EMBL" id="GGT87346.1"/>
    </source>
</evidence>
<dbReference type="InterPro" id="IPR011055">
    <property type="entry name" value="Dup_hybrid_motif"/>
</dbReference>
<dbReference type="PANTHER" id="PTHR21666">
    <property type="entry name" value="PEPTIDASE-RELATED"/>
    <property type="match status" value="1"/>
</dbReference>
<dbReference type="AlphaFoldDB" id="A0A918HP02"/>
<feature type="compositionally biased region" description="Low complexity" evidence="1">
    <location>
        <begin position="139"/>
        <end position="212"/>
    </location>
</feature>
<proteinExistence type="predicted"/>
<dbReference type="Pfam" id="PF01551">
    <property type="entry name" value="Peptidase_M23"/>
    <property type="match status" value="1"/>
</dbReference>
<dbReference type="GO" id="GO:0004222">
    <property type="term" value="F:metalloendopeptidase activity"/>
    <property type="evidence" value="ECO:0007669"/>
    <property type="project" value="TreeGrafter"/>
</dbReference>
<feature type="domain" description="LysM" evidence="3">
    <location>
        <begin position="87"/>
        <end position="136"/>
    </location>
</feature>